<dbReference type="InterPro" id="IPR056490">
    <property type="entry name" value="Rcc01698_C"/>
</dbReference>
<evidence type="ECO:0000313" key="3">
    <source>
        <dbReference type="EMBL" id="VVT07008.1"/>
    </source>
</evidence>
<dbReference type="AlphaFoldDB" id="A0A5E7YJA3"/>
<dbReference type="Pfam" id="PF13550">
    <property type="entry name" value="Phage-tail_3"/>
    <property type="match status" value="1"/>
</dbReference>
<evidence type="ECO:0000259" key="1">
    <source>
        <dbReference type="Pfam" id="PF13550"/>
    </source>
</evidence>
<name>A0A5E7YJA3_9SPHN</name>
<dbReference type="Pfam" id="PF23666">
    <property type="entry name" value="Rcc01698_C"/>
    <property type="match status" value="1"/>
</dbReference>
<protein>
    <submittedName>
        <fullName evidence="3">Uncharacterized protein</fullName>
    </submittedName>
</protein>
<dbReference type="EMBL" id="CABVLI010000033">
    <property type="protein sequence ID" value="VVT07008.1"/>
    <property type="molecule type" value="Genomic_DNA"/>
</dbReference>
<sequence length="603" mass="60929">MGRIWAEGKLLRGAAGDFKTSTGFRLHLGGEDQAVDPLIASAEGAATPAYRGSAYAVFELLQLADFGNRIPSLTFEVIADDGILLVSTIARVLAAEVSGTTALAVGGFAAAGGSVGAVLAMLGEAGGAWFAPSGAGLVMRDAAEATVVVADEGFAASGKASGRRARAVAAIETVPRTVSVGYYDAARDYQAGVQRARRPGAGLRDVSVEVPAVLEAGAAKTVAEAMLARAEAGRVRRTLAAGFAAMGIAPGACVSIAGESGIWRVADSSIEGMVTTLGLVPLVPASLPASATSGRVSGAVDAVIGATILRAFEVAGLEDAALSAPRMTVVAAGTGAAWRQAALLYSIDAGVSWVAAGATAAPAVLGTIAVVAPGASTALVDLRGAFEVILAQADMELRDADAAALDRGVNLALLGDELVQFARAEPLGAARWRLSGLLRGRRGSEAAAGAQAIGDRFVLIEADAARTFDLPVSVLGRTVRVMASGVGDEVPAETRCLMTGASVVPPSPVHLVCAGEVDGSATVRWTRRSRAGWRWIDGVDSPLAEESEAYRATVSTPAGTRDVDVVAPTVSVSATERAAGAVVTVRQRGVFGESLAADLIVPA</sequence>
<reference evidence="3 4" key="1">
    <citation type="submission" date="2019-09" db="EMBL/GenBank/DDBJ databases">
        <authorList>
            <person name="Dittami M. S."/>
        </authorList>
    </citation>
    <scope>NUCLEOTIDE SEQUENCE [LARGE SCALE GENOMIC DNA]</scope>
    <source>
        <strain evidence="3">SPHINGO391</strain>
    </source>
</reference>
<evidence type="ECO:0000259" key="2">
    <source>
        <dbReference type="Pfam" id="PF23666"/>
    </source>
</evidence>
<gene>
    <name evidence="3" type="ORF">SPHINGO391_390001</name>
</gene>
<feature type="domain" description="Rcc01698-like C-terminal" evidence="2">
    <location>
        <begin position="363"/>
        <end position="458"/>
    </location>
</feature>
<evidence type="ECO:0000313" key="4">
    <source>
        <dbReference type="Proteomes" id="UP000326857"/>
    </source>
</evidence>
<feature type="domain" description="Tip attachment protein J" evidence="1">
    <location>
        <begin position="115"/>
        <end position="266"/>
    </location>
</feature>
<accession>A0A5E7YJA3</accession>
<dbReference type="Proteomes" id="UP000326857">
    <property type="component" value="Unassembled WGS sequence"/>
</dbReference>
<proteinExistence type="predicted"/>
<dbReference type="InterPro" id="IPR032876">
    <property type="entry name" value="J_dom"/>
</dbReference>
<organism evidence="3 4">
    <name type="scientific">Sphingomonas aurantiaca</name>
    <dbReference type="NCBI Taxonomy" id="185949"/>
    <lineage>
        <taxon>Bacteria</taxon>
        <taxon>Pseudomonadati</taxon>
        <taxon>Pseudomonadota</taxon>
        <taxon>Alphaproteobacteria</taxon>
        <taxon>Sphingomonadales</taxon>
        <taxon>Sphingomonadaceae</taxon>
        <taxon>Sphingomonas</taxon>
    </lineage>
</organism>